<dbReference type="Proteomes" id="UP001273531">
    <property type="component" value="Unassembled WGS sequence"/>
</dbReference>
<gene>
    <name evidence="2" type="ORF">RZN05_10230</name>
</gene>
<evidence type="ECO:0000313" key="2">
    <source>
        <dbReference type="EMBL" id="MDV3457359.1"/>
    </source>
</evidence>
<accession>A0ABU3Y7K7</accession>
<comment type="caution">
    <text evidence="2">The sequence shown here is derived from an EMBL/GenBank/DDBJ whole genome shotgun (WGS) entry which is preliminary data.</text>
</comment>
<keyword evidence="1" id="KW-0732">Signal</keyword>
<organism evidence="2 3">
    <name type="scientific">Sphingomonas agrestis</name>
    <dbReference type="NCBI Taxonomy" id="3080540"/>
    <lineage>
        <taxon>Bacteria</taxon>
        <taxon>Pseudomonadati</taxon>
        <taxon>Pseudomonadota</taxon>
        <taxon>Alphaproteobacteria</taxon>
        <taxon>Sphingomonadales</taxon>
        <taxon>Sphingomonadaceae</taxon>
        <taxon>Sphingomonas</taxon>
    </lineage>
</organism>
<name>A0ABU3Y7K7_9SPHN</name>
<dbReference type="RefSeq" id="WP_317226513.1">
    <property type="nucleotide sequence ID" value="NZ_JAWJEJ010000001.1"/>
</dbReference>
<keyword evidence="3" id="KW-1185">Reference proteome</keyword>
<protein>
    <recommendedName>
        <fullName evidence="4">Lipoprotein</fullName>
    </recommendedName>
</protein>
<dbReference type="EMBL" id="JAWJEJ010000001">
    <property type="protein sequence ID" value="MDV3457359.1"/>
    <property type="molecule type" value="Genomic_DNA"/>
</dbReference>
<evidence type="ECO:0000256" key="1">
    <source>
        <dbReference type="SAM" id="SignalP"/>
    </source>
</evidence>
<reference evidence="2 3" key="1">
    <citation type="submission" date="2023-10" db="EMBL/GenBank/DDBJ databases">
        <title>Sphingomonas sp. HF-S4 16S ribosomal RNA gene Genome sequencing and assembly.</title>
        <authorList>
            <person name="Lee H."/>
        </authorList>
    </citation>
    <scope>NUCLEOTIDE SEQUENCE [LARGE SCALE GENOMIC DNA]</scope>
    <source>
        <strain evidence="2 3">HF-S4</strain>
    </source>
</reference>
<feature type="chain" id="PRO_5046275036" description="Lipoprotein" evidence="1">
    <location>
        <begin position="22"/>
        <end position="124"/>
    </location>
</feature>
<dbReference type="PROSITE" id="PS51257">
    <property type="entry name" value="PROKAR_LIPOPROTEIN"/>
    <property type="match status" value="1"/>
</dbReference>
<feature type="signal peptide" evidence="1">
    <location>
        <begin position="1"/>
        <end position="21"/>
    </location>
</feature>
<proteinExistence type="predicted"/>
<sequence length="124" mass="12827">MKKFVVLPALAALALAGCGPAAERNEAADTAAAGNAEAEANAIVNDAAPGNALATVLAMSDRQRNVVFIRALMDAGIDCQSVNSSERLPDQDGKPLWRANCPNGAHMITITPDGTANIVSRTDR</sequence>
<evidence type="ECO:0000313" key="3">
    <source>
        <dbReference type="Proteomes" id="UP001273531"/>
    </source>
</evidence>
<evidence type="ECO:0008006" key="4">
    <source>
        <dbReference type="Google" id="ProtNLM"/>
    </source>
</evidence>